<comment type="caution">
    <text evidence="7">The sequence shown here is derived from an EMBL/GenBank/DDBJ whole genome shotgun (WGS) entry which is preliminary data.</text>
</comment>
<feature type="region of interest" description="Disordered" evidence="4">
    <location>
        <begin position="349"/>
        <end position="379"/>
    </location>
</feature>
<evidence type="ECO:0000256" key="3">
    <source>
        <dbReference type="ARBA" id="ARBA00022801"/>
    </source>
</evidence>
<dbReference type="InterPro" id="IPR051601">
    <property type="entry name" value="Serine_prot/Carboxylest_S33"/>
</dbReference>
<dbReference type="EMBL" id="JBHMDY010000008">
    <property type="protein sequence ID" value="MFB9260899.1"/>
    <property type="molecule type" value="Genomic_DNA"/>
</dbReference>
<feature type="compositionally biased region" description="Low complexity" evidence="4">
    <location>
        <begin position="54"/>
        <end position="66"/>
    </location>
</feature>
<comment type="similarity">
    <text evidence="1">Belongs to the peptidase S33 family.</text>
</comment>
<proteinExistence type="inferred from homology"/>
<sequence>MPLAPQRAAFPDIPGSQPGRQPGLFSGRLAAGSSSLAVAALAATAALLAPIASAAPGSSPGSSDSVGSGGGSTSDAAPGVGAPVDTSMPPVGDALTWTECQPESAEEAEDFLLPRPDVLCSSVPIPVDHADPDGRTVDVEVRRITATGARTGTVFGNPGGPGGDARTLWYSAIDAEGDSPMDSLRSTNDLVIVQPRGLEGSGALECAPDETEVPSNPLRAKMCMDADPELVSSFTTENLVRDHEYVRRAMGLDRITFYGYSYGTAIGMVYQTLFPGSIHRMVLDSSVGPTDTWWYESHQLQAENRYQARNYVLEWIAEHDATYGLGDTPLKVYQQIHELDLSEGSAAARFLPPPAQEGDTVAGSLPVGSAGGSASGSADALETGSVRLDNFAAASSGAFDEDVEGAVGYFQILDAQSRHPDTWSEIAWVISAKIHGTVARAASPAELFELIEEDSPHPLLSSDMNTYLTILNCNETAPPAGSPFAEQMLGSSDSAGSTTEEAWALEEQTEYCLYPPSAVPPKIQPNEMEAQPLILQSDHDPNTPGMHGPTTAAATGGTLVRIKGTVHCHFDTGNDAVDAVVLNYLRTGEVPEGLYLDTPRPSPGPAPWA</sequence>
<feature type="region of interest" description="Disordered" evidence="4">
    <location>
        <begin position="1"/>
        <end position="24"/>
    </location>
</feature>
<evidence type="ECO:0000313" key="7">
    <source>
        <dbReference type="EMBL" id="MFB9260899.1"/>
    </source>
</evidence>
<dbReference type="InterPro" id="IPR029058">
    <property type="entry name" value="AB_hydrolase_fold"/>
</dbReference>
<accession>A0ABV5JSY3</accession>
<feature type="region of interest" description="Disordered" evidence="4">
    <location>
        <begin position="54"/>
        <end position="94"/>
    </location>
</feature>
<dbReference type="PANTHER" id="PTHR43248:SF29">
    <property type="entry name" value="TRIPEPTIDYL AMINOPEPTIDASE"/>
    <property type="match status" value="1"/>
</dbReference>
<evidence type="ECO:0000313" key="8">
    <source>
        <dbReference type="Proteomes" id="UP001589700"/>
    </source>
</evidence>
<evidence type="ECO:0000256" key="2">
    <source>
        <dbReference type="ARBA" id="ARBA00022729"/>
    </source>
</evidence>
<name>A0ABV5JSY3_9ACTN</name>
<protein>
    <submittedName>
        <fullName evidence="7">Alpha/beta fold hydrolase</fullName>
    </submittedName>
</protein>
<dbReference type="GO" id="GO:0016787">
    <property type="term" value="F:hydrolase activity"/>
    <property type="evidence" value="ECO:0007669"/>
    <property type="project" value="UniProtKB-KW"/>
</dbReference>
<feature type="domain" description="Peptidase S33 tripeptidyl aminopeptidase-like C-terminal" evidence="6">
    <location>
        <begin position="516"/>
        <end position="592"/>
    </location>
</feature>
<dbReference type="Gene3D" id="3.40.50.1820">
    <property type="entry name" value="alpha/beta hydrolase"/>
    <property type="match status" value="1"/>
</dbReference>
<dbReference type="Pfam" id="PF00561">
    <property type="entry name" value="Abhydrolase_1"/>
    <property type="match status" value="1"/>
</dbReference>
<reference evidence="7 8" key="1">
    <citation type="submission" date="2024-09" db="EMBL/GenBank/DDBJ databases">
        <authorList>
            <person name="Sun Q."/>
            <person name="Mori K."/>
        </authorList>
    </citation>
    <scope>NUCLEOTIDE SEQUENCE [LARGE SCALE GENOMIC DNA]</scope>
    <source>
        <strain evidence="7 8">CCM 7659</strain>
    </source>
</reference>
<dbReference type="PANTHER" id="PTHR43248">
    <property type="entry name" value="2-SUCCINYL-6-HYDROXY-2,4-CYCLOHEXADIENE-1-CARBOXYLATE SYNTHASE"/>
    <property type="match status" value="1"/>
</dbReference>
<dbReference type="Pfam" id="PF08386">
    <property type="entry name" value="Abhydrolase_4"/>
    <property type="match status" value="1"/>
</dbReference>
<keyword evidence="2" id="KW-0732">Signal</keyword>
<evidence type="ECO:0000256" key="1">
    <source>
        <dbReference type="ARBA" id="ARBA00010088"/>
    </source>
</evidence>
<feature type="domain" description="AB hydrolase-1" evidence="5">
    <location>
        <begin position="217"/>
        <end position="293"/>
    </location>
</feature>
<gene>
    <name evidence="7" type="ORF">ACFFVD_13925</name>
</gene>
<evidence type="ECO:0000256" key="4">
    <source>
        <dbReference type="SAM" id="MobiDB-lite"/>
    </source>
</evidence>
<keyword evidence="3 7" id="KW-0378">Hydrolase</keyword>
<dbReference type="RefSeq" id="WP_182632408.1">
    <property type="nucleotide sequence ID" value="NZ_JAALDM010000140.1"/>
</dbReference>
<dbReference type="InterPro" id="IPR000073">
    <property type="entry name" value="AB_hydrolase_1"/>
</dbReference>
<organism evidence="7 8">
    <name type="scientific">Dietzia aerolata</name>
    <dbReference type="NCBI Taxonomy" id="595984"/>
    <lineage>
        <taxon>Bacteria</taxon>
        <taxon>Bacillati</taxon>
        <taxon>Actinomycetota</taxon>
        <taxon>Actinomycetes</taxon>
        <taxon>Mycobacteriales</taxon>
        <taxon>Dietziaceae</taxon>
        <taxon>Dietzia</taxon>
    </lineage>
</organism>
<dbReference type="SUPFAM" id="SSF53474">
    <property type="entry name" value="alpha/beta-Hydrolases"/>
    <property type="match status" value="1"/>
</dbReference>
<keyword evidence="8" id="KW-1185">Reference proteome</keyword>
<dbReference type="InterPro" id="IPR013595">
    <property type="entry name" value="Pept_S33_TAP-like_C"/>
</dbReference>
<evidence type="ECO:0000259" key="5">
    <source>
        <dbReference type="Pfam" id="PF00561"/>
    </source>
</evidence>
<evidence type="ECO:0000259" key="6">
    <source>
        <dbReference type="Pfam" id="PF08386"/>
    </source>
</evidence>
<dbReference type="Proteomes" id="UP001589700">
    <property type="component" value="Unassembled WGS sequence"/>
</dbReference>